<dbReference type="GO" id="GO:0005694">
    <property type="term" value="C:chromosome"/>
    <property type="evidence" value="ECO:0007669"/>
    <property type="project" value="TreeGrafter"/>
</dbReference>
<dbReference type="GO" id="GO:0009295">
    <property type="term" value="C:nucleoid"/>
    <property type="evidence" value="ECO:0007669"/>
    <property type="project" value="UniProtKB-SubCell"/>
</dbReference>
<dbReference type="Gene3D" id="1.10.10.2830">
    <property type="match status" value="1"/>
</dbReference>
<keyword evidence="4" id="KW-0238">DNA-binding</keyword>
<dbReference type="SMART" id="SM00470">
    <property type="entry name" value="ParB"/>
    <property type="match status" value="1"/>
</dbReference>
<dbReference type="RefSeq" id="WP_160200996.1">
    <property type="nucleotide sequence ID" value="NZ_QXWK01000004.1"/>
</dbReference>
<dbReference type="SUPFAM" id="SSF110849">
    <property type="entry name" value="ParB/Sulfiredoxin"/>
    <property type="match status" value="1"/>
</dbReference>
<dbReference type="Proteomes" id="UP000446866">
    <property type="component" value="Unassembled WGS sequence"/>
</dbReference>
<feature type="domain" description="ParB-like N-terminal" evidence="5">
    <location>
        <begin position="45"/>
        <end position="134"/>
    </location>
</feature>
<dbReference type="GO" id="GO:0003677">
    <property type="term" value="F:DNA binding"/>
    <property type="evidence" value="ECO:0007669"/>
    <property type="project" value="UniProtKB-KW"/>
</dbReference>
<dbReference type="InterPro" id="IPR036086">
    <property type="entry name" value="ParB/Sulfiredoxin_sf"/>
</dbReference>
<dbReference type="InterPro" id="IPR057240">
    <property type="entry name" value="ParB_dimer_C"/>
</dbReference>
<dbReference type="Pfam" id="PF23552">
    <property type="entry name" value="ParB_C"/>
    <property type="match status" value="1"/>
</dbReference>
<name>A0A845QKT1_9FIRM</name>
<dbReference type="PANTHER" id="PTHR33375:SF1">
    <property type="entry name" value="CHROMOSOME-PARTITIONING PROTEIN PARB-RELATED"/>
    <property type="match status" value="1"/>
</dbReference>
<dbReference type="AlphaFoldDB" id="A0A845QKT1"/>
<dbReference type="FunFam" id="1.10.10.2830:FF:000001">
    <property type="entry name" value="Chromosome partitioning protein ParB"/>
    <property type="match status" value="1"/>
</dbReference>
<evidence type="ECO:0000256" key="4">
    <source>
        <dbReference type="ARBA" id="ARBA00023125"/>
    </source>
</evidence>
<dbReference type="GO" id="GO:0045881">
    <property type="term" value="P:positive regulation of sporulation resulting in formation of a cellular spore"/>
    <property type="evidence" value="ECO:0007669"/>
    <property type="project" value="TreeGrafter"/>
</dbReference>
<reference evidence="6 7" key="1">
    <citation type="submission" date="2018-08" db="EMBL/GenBank/DDBJ databases">
        <title>Murine metabolic-syndrome-specific gut microbial biobank.</title>
        <authorList>
            <person name="Liu C."/>
        </authorList>
    </citation>
    <scope>NUCLEOTIDE SEQUENCE [LARGE SCALE GENOMIC DNA]</scope>
    <source>
        <strain evidence="6 7">28</strain>
    </source>
</reference>
<keyword evidence="7" id="KW-1185">Reference proteome</keyword>
<proteinExistence type="inferred from homology"/>
<dbReference type="Pfam" id="PF02195">
    <property type="entry name" value="ParB_N"/>
    <property type="match status" value="1"/>
</dbReference>
<comment type="subcellular location">
    <subcellularLocation>
        <location evidence="1">Cytoplasm</location>
        <location evidence="1">Nucleoid</location>
    </subcellularLocation>
</comment>
<evidence type="ECO:0000256" key="1">
    <source>
        <dbReference type="ARBA" id="ARBA00004453"/>
    </source>
</evidence>
<evidence type="ECO:0000256" key="3">
    <source>
        <dbReference type="ARBA" id="ARBA00022829"/>
    </source>
</evidence>
<dbReference type="InterPro" id="IPR003115">
    <property type="entry name" value="ParB_N"/>
</dbReference>
<accession>A0A845QKT1</accession>
<dbReference type="Gene3D" id="3.90.1530.30">
    <property type="match status" value="1"/>
</dbReference>
<protein>
    <submittedName>
        <fullName evidence="6">ParB/RepB/Spo0J family partition protein</fullName>
    </submittedName>
</protein>
<dbReference type="NCBIfam" id="TIGR00180">
    <property type="entry name" value="parB_part"/>
    <property type="match status" value="1"/>
</dbReference>
<evidence type="ECO:0000313" key="6">
    <source>
        <dbReference type="EMBL" id="NBH60698.1"/>
    </source>
</evidence>
<dbReference type="FunFam" id="3.90.1530.30:FF:000001">
    <property type="entry name" value="Chromosome partitioning protein ParB"/>
    <property type="match status" value="1"/>
</dbReference>
<gene>
    <name evidence="6" type="ORF">D0435_03290</name>
</gene>
<keyword evidence="3" id="KW-0159">Chromosome partition</keyword>
<sequence>MASGKTKNRGLGRGLDALFADQAPVVQPEETVKAPTMADEENAVVYININDIKPNENQPRKVFNEEKISELSDSILEHGIIQPLVVRKSNTGYEIVAGERRWRAARKAALKEVPCLIRKFNDEENMLIAIIENMQREDLNPIEEAEGLNQMIKTYGLTQEEVSKSVSKSRPYITNALRLLKLPPQIQDLVTEGKISTGHARALISISDKKLQAELCRKIIEEGLSVRKIEQLVQAAGKPKKRPVKKVKSADTVHVENELKNIFGTRVSIEQKGKKGKIELEYYSAEELNRLIELLKSVEL</sequence>
<dbReference type="PANTHER" id="PTHR33375">
    <property type="entry name" value="CHROMOSOME-PARTITIONING PROTEIN PARB-RELATED"/>
    <property type="match status" value="1"/>
</dbReference>
<evidence type="ECO:0000259" key="5">
    <source>
        <dbReference type="SMART" id="SM00470"/>
    </source>
</evidence>
<dbReference type="InterPro" id="IPR050336">
    <property type="entry name" value="Chromosome_partition/occlusion"/>
</dbReference>
<comment type="similarity">
    <text evidence="2">Belongs to the ParB family.</text>
</comment>
<dbReference type="InterPro" id="IPR004437">
    <property type="entry name" value="ParB/RepB/Spo0J"/>
</dbReference>
<dbReference type="Pfam" id="PF17762">
    <property type="entry name" value="HTH_ParB"/>
    <property type="match status" value="1"/>
</dbReference>
<evidence type="ECO:0000313" key="7">
    <source>
        <dbReference type="Proteomes" id="UP000446866"/>
    </source>
</evidence>
<dbReference type="GO" id="GO:0007059">
    <property type="term" value="P:chromosome segregation"/>
    <property type="evidence" value="ECO:0007669"/>
    <property type="project" value="UniProtKB-KW"/>
</dbReference>
<comment type="caution">
    <text evidence="6">The sequence shown here is derived from an EMBL/GenBank/DDBJ whole genome shotgun (WGS) entry which is preliminary data.</text>
</comment>
<evidence type="ECO:0000256" key="2">
    <source>
        <dbReference type="ARBA" id="ARBA00006295"/>
    </source>
</evidence>
<organism evidence="6 7">
    <name type="scientific">Anaerotruncus colihominis</name>
    <dbReference type="NCBI Taxonomy" id="169435"/>
    <lineage>
        <taxon>Bacteria</taxon>
        <taxon>Bacillati</taxon>
        <taxon>Bacillota</taxon>
        <taxon>Clostridia</taxon>
        <taxon>Eubacteriales</taxon>
        <taxon>Oscillospiraceae</taxon>
        <taxon>Anaerotruncus</taxon>
    </lineage>
</organism>
<dbReference type="CDD" id="cd16393">
    <property type="entry name" value="SPO0J_N"/>
    <property type="match status" value="1"/>
</dbReference>
<dbReference type="InterPro" id="IPR041468">
    <property type="entry name" value="HTH_ParB/Spo0J"/>
</dbReference>
<dbReference type="SUPFAM" id="SSF109709">
    <property type="entry name" value="KorB DNA-binding domain-like"/>
    <property type="match status" value="1"/>
</dbReference>
<dbReference type="EMBL" id="QXWK01000004">
    <property type="protein sequence ID" value="NBH60698.1"/>
    <property type="molecule type" value="Genomic_DNA"/>
</dbReference>